<dbReference type="EMBL" id="JAUCGR010000001">
    <property type="protein sequence ID" value="MDM7829750.1"/>
    <property type="molecule type" value="Genomic_DNA"/>
</dbReference>
<dbReference type="InterPro" id="IPR043128">
    <property type="entry name" value="Rev_trsase/Diguanyl_cyclase"/>
</dbReference>
<dbReference type="Proteomes" id="UP001321453">
    <property type="component" value="Unassembled WGS sequence"/>
</dbReference>
<dbReference type="EC" id="2.7.7.65" evidence="2"/>
<dbReference type="NCBIfam" id="TIGR00254">
    <property type="entry name" value="GGDEF"/>
    <property type="match status" value="1"/>
</dbReference>
<proteinExistence type="predicted"/>
<dbReference type="SUPFAM" id="SSF55073">
    <property type="entry name" value="Nucleotide cyclase"/>
    <property type="match status" value="1"/>
</dbReference>
<dbReference type="PANTHER" id="PTHR44757:SF2">
    <property type="entry name" value="BIOFILM ARCHITECTURE MAINTENANCE PROTEIN MBAA"/>
    <property type="match status" value="1"/>
</dbReference>
<dbReference type="CDD" id="cd01949">
    <property type="entry name" value="GGDEF"/>
    <property type="match status" value="1"/>
</dbReference>
<dbReference type="Gene3D" id="3.30.70.270">
    <property type="match status" value="1"/>
</dbReference>
<comment type="caution">
    <text evidence="2">The sequence shown here is derived from an EMBL/GenBank/DDBJ whole genome shotgun (WGS) entry which is preliminary data.</text>
</comment>
<dbReference type="RefSeq" id="WP_289444128.1">
    <property type="nucleotide sequence ID" value="NZ_JAUCGR010000001.1"/>
</dbReference>
<accession>A0ABT7S2B4</accession>
<dbReference type="PANTHER" id="PTHR44757">
    <property type="entry name" value="DIGUANYLATE CYCLASE DGCP"/>
    <property type="match status" value="1"/>
</dbReference>
<dbReference type="InterPro" id="IPR029787">
    <property type="entry name" value="Nucleotide_cyclase"/>
</dbReference>
<sequence>MSAEITLLADRLSRAVGDYRSTARATVDELAHPVDVVDADLPVARLELVFRSAHVASVAVRDPGDPARVGLVTRARFTAAMTGRLGFGRAVLARRATTELTDFSPMVVPPTAQVSEVAVRAMERYDERRYDDVLVAGEVWKVASTADLVRSLSTQLAVRSLHDPLTGLAHRAMFVHQLARRCAEAVGSARRVVVVQVDLRQLAQVNVAYGHAVGDVVLASVGTRLRAAAPAGSDVARLDGDEFAVAVTLPGAVDERHAEALAESLREHVVAALAEPAGGIDGRAWPQLHAVAVCSGAGGGDAERLLALADGRMRTLKAR</sequence>
<evidence type="ECO:0000313" key="2">
    <source>
        <dbReference type="EMBL" id="MDM7829750.1"/>
    </source>
</evidence>
<dbReference type="InterPro" id="IPR052155">
    <property type="entry name" value="Biofilm_reg_signaling"/>
</dbReference>
<keyword evidence="2" id="KW-0548">Nucleotidyltransferase</keyword>
<dbReference type="InterPro" id="IPR000160">
    <property type="entry name" value="GGDEF_dom"/>
</dbReference>
<keyword evidence="3" id="KW-1185">Reference proteome</keyword>
<dbReference type="PROSITE" id="PS50887">
    <property type="entry name" value="GGDEF"/>
    <property type="match status" value="1"/>
</dbReference>
<evidence type="ECO:0000313" key="3">
    <source>
        <dbReference type="Proteomes" id="UP001321453"/>
    </source>
</evidence>
<feature type="domain" description="GGDEF" evidence="1">
    <location>
        <begin position="190"/>
        <end position="319"/>
    </location>
</feature>
<reference evidence="2 3" key="1">
    <citation type="submission" date="2023-06" db="EMBL/GenBank/DDBJ databases">
        <title>Cellulomonas sp. MW9 Whole genome sequence.</title>
        <authorList>
            <person name="Park S."/>
        </authorList>
    </citation>
    <scope>NUCLEOTIDE SEQUENCE [LARGE SCALE GENOMIC DNA]</scope>
    <source>
        <strain evidence="2 3">MW9</strain>
    </source>
</reference>
<dbReference type="SMART" id="SM00267">
    <property type="entry name" value="GGDEF"/>
    <property type="match status" value="1"/>
</dbReference>
<name>A0ABT7S2B4_9CELL</name>
<dbReference type="Pfam" id="PF00990">
    <property type="entry name" value="GGDEF"/>
    <property type="match status" value="1"/>
</dbReference>
<protein>
    <submittedName>
        <fullName evidence="2">Diguanylate cyclase</fullName>
        <ecNumber evidence="2">2.7.7.65</ecNumber>
    </submittedName>
</protein>
<dbReference type="GO" id="GO:0052621">
    <property type="term" value="F:diguanylate cyclase activity"/>
    <property type="evidence" value="ECO:0007669"/>
    <property type="project" value="UniProtKB-EC"/>
</dbReference>
<organism evidence="2 3">
    <name type="scientific">Cellulomonas edaphi</name>
    <dbReference type="NCBI Taxonomy" id="3053468"/>
    <lineage>
        <taxon>Bacteria</taxon>
        <taxon>Bacillati</taxon>
        <taxon>Actinomycetota</taxon>
        <taxon>Actinomycetes</taxon>
        <taxon>Micrococcales</taxon>
        <taxon>Cellulomonadaceae</taxon>
        <taxon>Cellulomonas</taxon>
    </lineage>
</organism>
<gene>
    <name evidence="2" type="ORF">QRT05_00245</name>
</gene>
<evidence type="ECO:0000259" key="1">
    <source>
        <dbReference type="PROSITE" id="PS50887"/>
    </source>
</evidence>
<keyword evidence="2" id="KW-0808">Transferase</keyword>